<keyword evidence="4" id="KW-1185">Reference proteome</keyword>
<reference evidence="4" key="1">
    <citation type="journal article" date="2011" name="Proc. Natl. Acad. Sci. U.S.A.">
        <title>Obligate biotrophy features unraveled by the genomic analysis of rust fungi.</title>
        <authorList>
            <person name="Duplessis S."/>
            <person name="Cuomo C.A."/>
            <person name="Lin Y.-C."/>
            <person name="Aerts A."/>
            <person name="Tisserant E."/>
            <person name="Veneault-Fourrey C."/>
            <person name="Joly D.L."/>
            <person name="Hacquard S."/>
            <person name="Amselem J."/>
            <person name="Cantarel B.L."/>
            <person name="Chiu R."/>
            <person name="Coutinho P.M."/>
            <person name="Feau N."/>
            <person name="Field M."/>
            <person name="Frey P."/>
            <person name="Gelhaye E."/>
            <person name="Goldberg J."/>
            <person name="Grabherr M.G."/>
            <person name="Kodira C.D."/>
            <person name="Kohler A."/>
            <person name="Kuees U."/>
            <person name="Lindquist E.A."/>
            <person name="Lucas S.M."/>
            <person name="Mago R."/>
            <person name="Mauceli E."/>
            <person name="Morin E."/>
            <person name="Murat C."/>
            <person name="Pangilinan J.L."/>
            <person name="Park R."/>
            <person name="Pearson M."/>
            <person name="Quesneville H."/>
            <person name="Rouhier N."/>
            <person name="Sakthikumar S."/>
            <person name="Salamov A.A."/>
            <person name="Schmutz J."/>
            <person name="Selles B."/>
            <person name="Shapiro H."/>
            <person name="Tanguay P."/>
            <person name="Tuskan G.A."/>
            <person name="Henrissat B."/>
            <person name="Van de Peer Y."/>
            <person name="Rouze P."/>
            <person name="Ellis J.G."/>
            <person name="Dodds P.N."/>
            <person name="Schein J.E."/>
            <person name="Zhong S."/>
            <person name="Hamelin R.C."/>
            <person name="Grigoriev I.V."/>
            <person name="Szabo L.J."/>
            <person name="Martin F."/>
        </authorList>
    </citation>
    <scope>NUCLEOTIDE SEQUENCE [LARGE SCALE GENOMIC DNA]</scope>
    <source>
        <strain evidence="4">98AG31 / pathotype 3-4-7</strain>
    </source>
</reference>
<evidence type="ECO:0008006" key="5">
    <source>
        <dbReference type="Google" id="ProtNLM"/>
    </source>
</evidence>
<name>F4RW76_MELLP</name>
<proteinExistence type="predicted"/>
<dbReference type="Proteomes" id="UP000001072">
    <property type="component" value="Unassembled WGS sequence"/>
</dbReference>
<sequence length="422" mass="47324">MLLATFINIVSSDCPELLTTITISDVIRFASLAAEIYTRTEGAWNMTLDSADDVIPFLRTALNSSLPTKAFRHLWRILFPTLSQIHIRPANLIQQHGYQSGLPESIPEFFLTPPVKKCLVCANPSTPEIRLQHRSQIDGYVYDVDGVHTARIYTMKCPKCTTHYRPSYYSEDGTRTYYSSLIGRNQVAYQVSTHFFMTHQLAELFLNGQMLAHISNFNLVNMFNLSYVNDVTDIPRLNGAPTVQPFISESTCRDALDIHCLLNRADACFGNLIVDTKTTASDQRYHDPMQQVLEWIALEGTKHRDHVCSACVQLTSETAENGNEGYIRAVVTDGVTIGHWRCTATADQLRELAVSDGLPPPNGPCTTPLARVHDCFCPNHQLRLGRRCHAQPCSQDAENGSATCGLQEHVDAYARFKARVKW</sequence>
<evidence type="ECO:0000313" key="3">
    <source>
        <dbReference type="EMBL" id="EGG03369.1"/>
    </source>
</evidence>
<protein>
    <recommendedName>
        <fullName evidence="5">CxC5 like cysteine cluster associated with KDZ domain-containing protein</fullName>
    </recommendedName>
</protein>
<evidence type="ECO:0000313" key="4">
    <source>
        <dbReference type="Proteomes" id="UP000001072"/>
    </source>
</evidence>
<dbReference type="KEGG" id="mlr:MELLADRAFT_90237"/>
<dbReference type="eggNOG" id="ENOG502S1HF">
    <property type="taxonomic scope" value="Eukaryota"/>
</dbReference>
<evidence type="ECO:0000259" key="2">
    <source>
        <dbReference type="Pfam" id="PF18721"/>
    </source>
</evidence>
<dbReference type="InParanoid" id="F4RW76"/>
<dbReference type="EMBL" id="GL883125">
    <property type="protein sequence ID" value="EGG03369.1"/>
    <property type="molecule type" value="Genomic_DNA"/>
</dbReference>
<dbReference type="STRING" id="747676.F4RW76"/>
<evidence type="ECO:0000259" key="1">
    <source>
        <dbReference type="Pfam" id="PF18718"/>
    </source>
</evidence>
<dbReference type="RefSeq" id="XP_007413504.1">
    <property type="nucleotide sequence ID" value="XM_007413442.1"/>
</dbReference>
<feature type="domain" description="CxC6 like cysteine cluster associated with KDZ" evidence="2">
    <location>
        <begin position="331"/>
        <end position="411"/>
    </location>
</feature>
<dbReference type="Pfam" id="PF18721">
    <property type="entry name" value="CxC6"/>
    <property type="match status" value="1"/>
</dbReference>
<dbReference type="GeneID" id="18935497"/>
<dbReference type="Pfam" id="PF18718">
    <property type="entry name" value="CxC5"/>
    <property type="match status" value="1"/>
</dbReference>
<organism evidence="4">
    <name type="scientific">Melampsora larici-populina (strain 98AG31 / pathotype 3-4-7)</name>
    <name type="common">Poplar leaf rust fungus</name>
    <dbReference type="NCBI Taxonomy" id="747676"/>
    <lineage>
        <taxon>Eukaryota</taxon>
        <taxon>Fungi</taxon>
        <taxon>Dikarya</taxon>
        <taxon>Basidiomycota</taxon>
        <taxon>Pucciniomycotina</taxon>
        <taxon>Pucciniomycetes</taxon>
        <taxon>Pucciniales</taxon>
        <taxon>Melampsoraceae</taxon>
        <taxon>Melampsora</taxon>
    </lineage>
</organism>
<dbReference type="HOGENOM" id="CLU_004966_5_1_1"/>
<dbReference type="OrthoDB" id="2501483at2759"/>
<dbReference type="VEuPathDB" id="FungiDB:MELLADRAFT_90237"/>
<dbReference type="AlphaFoldDB" id="F4RW76"/>
<dbReference type="InterPro" id="IPR041539">
    <property type="entry name" value="CxC5"/>
</dbReference>
<feature type="domain" description="CxC5 like cysteine cluster associated with KDZ" evidence="1">
    <location>
        <begin position="106"/>
        <end position="227"/>
    </location>
</feature>
<accession>F4RW76</accession>
<gene>
    <name evidence="3" type="ORF">MELLADRAFT_90237</name>
</gene>
<dbReference type="InterPro" id="IPR040898">
    <property type="entry name" value="CxC6"/>
</dbReference>